<gene>
    <name evidence="1" type="ORF">RB602_02915</name>
</gene>
<dbReference type="KEGG" id="acoa:RB602_02915"/>
<reference evidence="1 2" key="1">
    <citation type="submission" date="2023-10" db="EMBL/GenBank/DDBJ databases">
        <title>Complete genome sequence of a Sphingomonadaceae bacterium.</title>
        <authorList>
            <person name="Yan C."/>
        </authorList>
    </citation>
    <scope>NUCLEOTIDE SEQUENCE [LARGE SCALE GENOMIC DNA]</scope>
    <source>
        <strain evidence="1 2">SCSIO 66989</strain>
    </source>
</reference>
<dbReference type="InterPro" id="IPR019056">
    <property type="entry name" value="Phage_TAC_6"/>
</dbReference>
<dbReference type="Proteomes" id="UP001302429">
    <property type="component" value="Chromosome"/>
</dbReference>
<dbReference type="AlphaFoldDB" id="A0AA97F9C7"/>
<organism evidence="1 2">
    <name type="scientific">Alterisphingorhabdus coralli</name>
    <dbReference type="NCBI Taxonomy" id="3071408"/>
    <lineage>
        <taxon>Bacteria</taxon>
        <taxon>Pseudomonadati</taxon>
        <taxon>Pseudomonadota</taxon>
        <taxon>Alphaproteobacteria</taxon>
        <taxon>Sphingomonadales</taxon>
        <taxon>Sphingomonadaceae</taxon>
        <taxon>Alterisphingorhabdus (ex Yan et al. 2024)</taxon>
    </lineage>
</organism>
<evidence type="ECO:0000313" key="1">
    <source>
        <dbReference type="EMBL" id="WOE75683.1"/>
    </source>
</evidence>
<protein>
    <submittedName>
        <fullName evidence="1">Phage tail assembly chaperone</fullName>
    </submittedName>
</protein>
<accession>A0AA97F9C7</accession>
<dbReference type="RefSeq" id="WP_317082795.1">
    <property type="nucleotide sequence ID" value="NZ_CP136594.1"/>
</dbReference>
<dbReference type="EMBL" id="CP136594">
    <property type="protein sequence ID" value="WOE75683.1"/>
    <property type="molecule type" value="Genomic_DNA"/>
</dbReference>
<evidence type="ECO:0000313" key="2">
    <source>
        <dbReference type="Proteomes" id="UP001302429"/>
    </source>
</evidence>
<proteinExistence type="predicted"/>
<dbReference type="Pfam" id="PF09550">
    <property type="entry name" value="Phage_TAC_6"/>
    <property type="match status" value="1"/>
</dbReference>
<name>A0AA97F9C7_9SPHN</name>
<sequence length="77" mass="8291">MHNEAQSRPEFAPAASRLAGIMALRFGWMPEQFWSATPAELNSIFAALKQAEGGDADPPSVADIARLLKDFPDGCSD</sequence>
<keyword evidence="2" id="KW-1185">Reference proteome</keyword>